<gene>
    <name evidence="4" type="ORF">DMP08_05360</name>
</gene>
<reference evidence="5" key="1">
    <citation type="submission" date="2018-05" db="EMBL/GenBank/DDBJ databases">
        <title>Genome Sequencing of selected type strains of the family Eggerthellaceae.</title>
        <authorList>
            <person name="Danylec N."/>
            <person name="Stoll D.A."/>
            <person name="Doetsch A."/>
            <person name="Huch M."/>
        </authorList>
    </citation>
    <scope>NUCLEOTIDE SEQUENCE [LARGE SCALE GENOMIC DNA]</scope>
    <source>
        <strain evidence="5">DSM 16106</strain>
    </source>
</reference>
<dbReference type="SUPFAM" id="SSF46785">
    <property type="entry name" value="Winged helix' DNA-binding domain"/>
    <property type="match status" value="1"/>
</dbReference>
<dbReference type="InterPro" id="IPR000524">
    <property type="entry name" value="Tscrpt_reg_HTH_GntR"/>
</dbReference>
<sequence length="162" mass="17775">MDKSTFPFEVDATTDVPLWVQLRQRLIYLINSGYFKPGDRLPTVRGLASDISINYNTVNKAYLSLVSDGYLESTRGRGVFVRDLDAEMDEGFAKEIDSLMDDCIAACRDLGLSLDDVQRCMLLKIKQAKMAEGIEDDTSVEGSGRIVKVDVIGASGGKVRGA</sequence>
<dbReference type="GO" id="GO:0003677">
    <property type="term" value="F:DNA binding"/>
    <property type="evidence" value="ECO:0007669"/>
    <property type="project" value="UniProtKB-KW"/>
</dbReference>
<proteinExistence type="predicted"/>
<dbReference type="AlphaFoldDB" id="A0A369LDA4"/>
<keyword evidence="3" id="KW-0804">Transcription</keyword>
<dbReference type="Pfam" id="PF00392">
    <property type="entry name" value="GntR"/>
    <property type="match status" value="1"/>
</dbReference>
<evidence type="ECO:0000256" key="1">
    <source>
        <dbReference type="ARBA" id="ARBA00023015"/>
    </source>
</evidence>
<keyword evidence="1" id="KW-0805">Transcription regulation</keyword>
<comment type="caution">
    <text evidence="4">The sequence shown here is derived from an EMBL/GenBank/DDBJ whole genome shotgun (WGS) entry which is preliminary data.</text>
</comment>
<accession>A0A369LDA4</accession>
<dbReference type="EMBL" id="QICD01000007">
    <property type="protein sequence ID" value="RNL45751.1"/>
    <property type="molecule type" value="Genomic_DNA"/>
</dbReference>
<protein>
    <submittedName>
        <fullName evidence="4">GntR family transcriptional regulator</fullName>
    </submittedName>
</protein>
<organism evidence="4 5">
    <name type="scientific">Paraeggerthella hongkongensis</name>
    <dbReference type="NCBI Taxonomy" id="230658"/>
    <lineage>
        <taxon>Bacteria</taxon>
        <taxon>Bacillati</taxon>
        <taxon>Actinomycetota</taxon>
        <taxon>Coriobacteriia</taxon>
        <taxon>Eggerthellales</taxon>
        <taxon>Eggerthellaceae</taxon>
        <taxon>Paraeggerthella</taxon>
    </lineage>
</organism>
<dbReference type="InterPro" id="IPR036390">
    <property type="entry name" value="WH_DNA-bd_sf"/>
</dbReference>
<evidence type="ECO:0000313" key="4">
    <source>
        <dbReference type="EMBL" id="RNL45751.1"/>
    </source>
</evidence>
<dbReference type="PROSITE" id="PS50949">
    <property type="entry name" value="HTH_GNTR"/>
    <property type="match status" value="1"/>
</dbReference>
<dbReference type="PANTHER" id="PTHR38445">
    <property type="entry name" value="HTH-TYPE TRANSCRIPTIONAL REPRESSOR YTRA"/>
    <property type="match status" value="1"/>
</dbReference>
<keyword evidence="5" id="KW-1185">Reference proteome</keyword>
<dbReference type="Proteomes" id="UP000278632">
    <property type="component" value="Unassembled WGS sequence"/>
</dbReference>
<evidence type="ECO:0000256" key="3">
    <source>
        <dbReference type="ARBA" id="ARBA00023163"/>
    </source>
</evidence>
<dbReference type="InterPro" id="IPR036388">
    <property type="entry name" value="WH-like_DNA-bd_sf"/>
</dbReference>
<dbReference type="GO" id="GO:0003700">
    <property type="term" value="F:DNA-binding transcription factor activity"/>
    <property type="evidence" value="ECO:0007669"/>
    <property type="project" value="InterPro"/>
</dbReference>
<dbReference type="OrthoDB" id="4307011at2"/>
<evidence type="ECO:0000313" key="5">
    <source>
        <dbReference type="Proteomes" id="UP000278632"/>
    </source>
</evidence>
<dbReference type="SMART" id="SM00345">
    <property type="entry name" value="HTH_GNTR"/>
    <property type="match status" value="1"/>
</dbReference>
<dbReference type="Gene3D" id="1.10.10.10">
    <property type="entry name" value="Winged helix-like DNA-binding domain superfamily/Winged helix DNA-binding domain"/>
    <property type="match status" value="1"/>
</dbReference>
<dbReference type="RefSeq" id="WP_114567008.1">
    <property type="nucleotide sequence ID" value="NZ_QICD01000007.1"/>
</dbReference>
<dbReference type="CDD" id="cd07377">
    <property type="entry name" value="WHTH_GntR"/>
    <property type="match status" value="1"/>
</dbReference>
<name>A0A369LDA4_9ACTN</name>
<keyword evidence="2" id="KW-0238">DNA-binding</keyword>
<dbReference type="PANTHER" id="PTHR38445:SF9">
    <property type="entry name" value="HTH-TYPE TRANSCRIPTIONAL REPRESSOR YTRA"/>
    <property type="match status" value="1"/>
</dbReference>
<evidence type="ECO:0000256" key="2">
    <source>
        <dbReference type="ARBA" id="ARBA00023125"/>
    </source>
</evidence>